<dbReference type="SUPFAM" id="SSF53335">
    <property type="entry name" value="S-adenosyl-L-methionine-dependent methyltransferases"/>
    <property type="match status" value="1"/>
</dbReference>
<dbReference type="InterPro" id="IPR029063">
    <property type="entry name" value="SAM-dependent_MTases_sf"/>
</dbReference>
<dbReference type="InterPro" id="IPR013216">
    <property type="entry name" value="Methyltransf_11"/>
</dbReference>
<gene>
    <name evidence="2" type="ORF">LZC95_32175</name>
</gene>
<reference evidence="2 3" key="1">
    <citation type="submission" date="2021-12" db="EMBL/GenBank/DDBJ databases">
        <title>Discovery of the Pendulisporaceae a myxobacterial family with distinct sporulation behavior and unique specialized metabolism.</title>
        <authorList>
            <person name="Garcia R."/>
            <person name="Popoff A."/>
            <person name="Bader C.D."/>
            <person name="Loehr J."/>
            <person name="Walesch S."/>
            <person name="Walt C."/>
            <person name="Boldt J."/>
            <person name="Bunk B."/>
            <person name="Haeckl F.J.F.P.J."/>
            <person name="Gunesch A.P."/>
            <person name="Birkelbach J."/>
            <person name="Nuebel U."/>
            <person name="Pietschmann T."/>
            <person name="Bach T."/>
            <person name="Mueller R."/>
        </authorList>
    </citation>
    <scope>NUCLEOTIDE SEQUENCE [LARGE SCALE GENOMIC DNA]</scope>
    <source>
        <strain evidence="2 3">MSr12523</strain>
    </source>
</reference>
<keyword evidence="3" id="KW-1185">Reference proteome</keyword>
<dbReference type="GO" id="GO:0032259">
    <property type="term" value="P:methylation"/>
    <property type="evidence" value="ECO:0007669"/>
    <property type="project" value="UniProtKB-KW"/>
</dbReference>
<feature type="domain" description="Methyltransferase type 11" evidence="1">
    <location>
        <begin position="37"/>
        <end position="126"/>
    </location>
</feature>
<dbReference type="RefSeq" id="WP_394841720.1">
    <property type="nucleotide sequence ID" value="NZ_CP089982.1"/>
</dbReference>
<evidence type="ECO:0000313" key="2">
    <source>
        <dbReference type="EMBL" id="WXA91099.1"/>
    </source>
</evidence>
<keyword evidence="2" id="KW-0489">Methyltransferase</keyword>
<name>A0ABZ2JZ69_9BACT</name>
<sequence>MGLVWNAQLYDAKHAFVAQYGADLFEVLAAKPGERVLDVGCGTGDHVAELRARGVDAVGVDASPDMIARARAKYTDADLRVADARSLGFEGEFDAVVSNAALHWVHEADAAAQSIAAALKAGGRFVAELGGAGNVAILVAGVQASRAHIGLPPAPSPWYFPSVAQYAAVLEHAGLEVRQASLFDRPTKLEGDDGVANWVRMFGHAFLAGVADADADALLADVSQRLEPQLHRDGCWFADYRRLRIVAVKP</sequence>
<proteinExistence type="predicted"/>
<dbReference type="CDD" id="cd02440">
    <property type="entry name" value="AdoMet_MTases"/>
    <property type="match status" value="1"/>
</dbReference>
<organism evidence="2 3">
    <name type="scientific">Pendulispora brunnea</name>
    <dbReference type="NCBI Taxonomy" id="2905690"/>
    <lineage>
        <taxon>Bacteria</taxon>
        <taxon>Pseudomonadati</taxon>
        <taxon>Myxococcota</taxon>
        <taxon>Myxococcia</taxon>
        <taxon>Myxococcales</taxon>
        <taxon>Sorangiineae</taxon>
        <taxon>Pendulisporaceae</taxon>
        <taxon>Pendulispora</taxon>
    </lineage>
</organism>
<dbReference type="Pfam" id="PF08241">
    <property type="entry name" value="Methyltransf_11"/>
    <property type="match status" value="1"/>
</dbReference>
<dbReference type="Proteomes" id="UP001379533">
    <property type="component" value="Chromosome"/>
</dbReference>
<dbReference type="PANTHER" id="PTHR43861:SF1">
    <property type="entry name" value="TRANS-ACONITATE 2-METHYLTRANSFERASE"/>
    <property type="match status" value="1"/>
</dbReference>
<accession>A0ABZ2JZ69</accession>
<dbReference type="EMBL" id="CP089982">
    <property type="protein sequence ID" value="WXA91099.1"/>
    <property type="molecule type" value="Genomic_DNA"/>
</dbReference>
<keyword evidence="2" id="KW-0808">Transferase</keyword>
<dbReference type="GO" id="GO:0008168">
    <property type="term" value="F:methyltransferase activity"/>
    <property type="evidence" value="ECO:0007669"/>
    <property type="project" value="UniProtKB-KW"/>
</dbReference>
<dbReference type="Gene3D" id="3.40.50.150">
    <property type="entry name" value="Vaccinia Virus protein VP39"/>
    <property type="match status" value="1"/>
</dbReference>
<evidence type="ECO:0000259" key="1">
    <source>
        <dbReference type="Pfam" id="PF08241"/>
    </source>
</evidence>
<dbReference type="PANTHER" id="PTHR43861">
    <property type="entry name" value="TRANS-ACONITATE 2-METHYLTRANSFERASE-RELATED"/>
    <property type="match status" value="1"/>
</dbReference>
<evidence type="ECO:0000313" key="3">
    <source>
        <dbReference type="Proteomes" id="UP001379533"/>
    </source>
</evidence>
<protein>
    <submittedName>
        <fullName evidence="2">Methyltransferase domain-containing protein</fullName>
    </submittedName>
</protein>